<name>A0A2G8S9H1_9APHY</name>
<dbReference type="EMBL" id="AYKW01000015">
    <property type="protein sequence ID" value="PIL30411.1"/>
    <property type="molecule type" value="Genomic_DNA"/>
</dbReference>
<dbReference type="Pfam" id="PF20151">
    <property type="entry name" value="DUF6533"/>
    <property type="match status" value="1"/>
</dbReference>
<evidence type="ECO:0000313" key="3">
    <source>
        <dbReference type="Proteomes" id="UP000230002"/>
    </source>
</evidence>
<organism evidence="2 3">
    <name type="scientific">Ganoderma sinense ZZ0214-1</name>
    <dbReference type="NCBI Taxonomy" id="1077348"/>
    <lineage>
        <taxon>Eukaryota</taxon>
        <taxon>Fungi</taxon>
        <taxon>Dikarya</taxon>
        <taxon>Basidiomycota</taxon>
        <taxon>Agaricomycotina</taxon>
        <taxon>Agaricomycetes</taxon>
        <taxon>Polyporales</taxon>
        <taxon>Polyporaceae</taxon>
        <taxon>Ganoderma</taxon>
    </lineage>
</organism>
<proteinExistence type="predicted"/>
<feature type="domain" description="DUF6533" evidence="1">
    <location>
        <begin position="50"/>
        <end position="87"/>
    </location>
</feature>
<keyword evidence="3" id="KW-1185">Reference proteome</keyword>
<dbReference type="Proteomes" id="UP000230002">
    <property type="component" value="Unassembled WGS sequence"/>
</dbReference>
<evidence type="ECO:0000259" key="1">
    <source>
        <dbReference type="Pfam" id="PF20151"/>
    </source>
</evidence>
<protein>
    <recommendedName>
        <fullName evidence="1">DUF6533 domain-containing protein</fullName>
    </recommendedName>
</protein>
<dbReference type="InterPro" id="IPR045340">
    <property type="entry name" value="DUF6533"/>
</dbReference>
<dbReference type="OrthoDB" id="2745134at2759"/>
<dbReference type="AlphaFoldDB" id="A0A2G8S9H1"/>
<reference evidence="2 3" key="1">
    <citation type="journal article" date="2015" name="Sci. Rep.">
        <title>Chromosome-level genome map provides insights into diverse defense mechanisms in the medicinal fungus Ganoderma sinense.</title>
        <authorList>
            <person name="Zhu Y."/>
            <person name="Xu J."/>
            <person name="Sun C."/>
            <person name="Zhou S."/>
            <person name="Xu H."/>
            <person name="Nelson D.R."/>
            <person name="Qian J."/>
            <person name="Song J."/>
            <person name="Luo H."/>
            <person name="Xiang L."/>
            <person name="Li Y."/>
            <person name="Xu Z."/>
            <person name="Ji A."/>
            <person name="Wang L."/>
            <person name="Lu S."/>
            <person name="Hayward A."/>
            <person name="Sun W."/>
            <person name="Li X."/>
            <person name="Schwartz D.C."/>
            <person name="Wang Y."/>
            <person name="Chen S."/>
        </authorList>
    </citation>
    <scope>NUCLEOTIDE SEQUENCE [LARGE SCALE GENOMIC DNA]</scope>
    <source>
        <strain evidence="2 3">ZZ0214-1</strain>
    </source>
</reference>
<accession>A0A2G8S9H1</accession>
<gene>
    <name evidence="2" type="ORF">GSI_07597</name>
</gene>
<comment type="caution">
    <text evidence="2">The sequence shown here is derived from an EMBL/GenBank/DDBJ whole genome shotgun (WGS) entry which is preliminary data.</text>
</comment>
<sequence>MADESDSAAVIAALSSVAVADYVEMSTMGLLISAVMSDAVVTNLVTCRPVVVLYEYVITFGVEVDLFWGKEITGASIVFFLNRYLVLAYYLVQLRAWFPLSGPATL</sequence>
<evidence type="ECO:0000313" key="2">
    <source>
        <dbReference type="EMBL" id="PIL30411.1"/>
    </source>
</evidence>